<comment type="caution">
    <text evidence="12">The sequence shown here is derived from an EMBL/GenBank/DDBJ whole genome shotgun (WGS) entry which is preliminary data.</text>
</comment>
<dbReference type="InterPro" id="IPR019307">
    <property type="entry name" value="RNA-bd_AU-1/RNase_E/G"/>
</dbReference>
<evidence type="ECO:0000256" key="7">
    <source>
        <dbReference type="ARBA" id="ARBA00022801"/>
    </source>
</evidence>
<dbReference type="InterPro" id="IPR003029">
    <property type="entry name" value="S1_domain"/>
</dbReference>
<keyword evidence="13" id="KW-1185">Reference proteome</keyword>
<dbReference type="AlphaFoldDB" id="A0A0D6MP63"/>
<dbReference type="GO" id="GO:0004519">
    <property type="term" value="F:endonuclease activity"/>
    <property type="evidence" value="ECO:0007669"/>
    <property type="project" value="UniProtKB-KW"/>
</dbReference>
<evidence type="ECO:0000256" key="9">
    <source>
        <dbReference type="ARBA" id="ARBA00022884"/>
    </source>
</evidence>
<keyword evidence="5" id="KW-0479">Metal-binding</keyword>
<accession>A0A0D6MP63</accession>
<evidence type="ECO:0000256" key="8">
    <source>
        <dbReference type="ARBA" id="ARBA00022842"/>
    </source>
</evidence>
<evidence type="ECO:0000313" key="13">
    <source>
        <dbReference type="Proteomes" id="UP000032679"/>
    </source>
</evidence>
<dbReference type="GO" id="GO:0005737">
    <property type="term" value="C:cytoplasm"/>
    <property type="evidence" value="ECO:0007669"/>
    <property type="project" value="TreeGrafter"/>
</dbReference>
<dbReference type="InterPro" id="IPR012340">
    <property type="entry name" value="NA-bd_OB-fold"/>
</dbReference>
<dbReference type="SUPFAM" id="SSF50249">
    <property type="entry name" value="Nucleic acid-binding proteins"/>
    <property type="match status" value="1"/>
</dbReference>
<keyword evidence="2" id="KW-1003">Cell membrane</keyword>
<dbReference type="GO" id="GO:0016787">
    <property type="term" value="F:hydrolase activity"/>
    <property type="evidence" value="ECO:0007669"/>
    <property type="project" value="UniProtKB-KW"/>
</dbReference>
<reference evidence="12 13" key="1">
    <citation type="submission" date="2012-10" db="EMBL/GenBank/DDBJ databases">
        <title>Genome sequencing of Tanticharoenia sakaeratensis NBRC 103193.</title>
        <authorList>
            <person name="Azuma Y."/>
            <person name="Hadano H."/>
            <person name="Hirakawa H."/>
            <person name="Matsushita K."/>
        </authorList>
    </citation>
    <scope>NUCLEOTIDE SEQUENCE [LARGE SCALE GENOMIC DNA]</scope>
    <source>
        <strain evidence="12 13">NBRC 103193</strain>
    </source>
</reference>
<dbReference type="InterPro" id="IPR004659">
    <property type="entry name" value="RNase_E/G"/>
</dbReference>
<evidence type="ECO:0000256" key="3">
    <source>
        <dbReference type="ARBA" id="ARBA00022519"/>
    </source>
</evidence>
<organism evidence="12 13">
    <name type="scientific">Tanticharoenia sakaeratensis NBRC 103193</name>
    <dbReference type="NCBI Taxonomy" id="1231623"/>
    <lineage>
        <taxon>Bacteria</taxon>
        <taxon>Pseudomonadati</taxon>
        <taxon>Pseudomonadota</taxon>
        <taxon>Alphaproteobacteria</taxon>
        <taxon>Acetobacterales</taxon>
        <taxon>Acetobacteraceae</taxon>
        <taxon>Tanticharoenia</taxon>
    </lineage>
</organism>
<keyword evidence="8" id="KW-0460">Magnesium</keyword>
<dbReference type="PANTHER" id="PTHR30001">
    <property type="entry name" value="RIBONUCLEASE"/>
    <property type="match status" value="1"/>
</dbReference>
<dbReference type="Pfam" id="PF10150">
    <property type="entry name" value="RNase_E_G"/>
    <property type="match status" value="1"/>
</dbReference>
<evidence type="ECO:0000256" key="5">
    <source>
        <dbReference type="ARBA" id="ARBA00022723"/>
    </source>
</evidence>
<keyword evidence="3" id="KW-0997">Cell inner membrane</keyword>
<dbReference type="EMBL" id="BALE01000048">
    <property type="protein sequence ID" value="GAN55477.1"/>
    <property type="molecule type" value="Genomic_DNA"/>
</dbReference>
<dbReference type="GO" id="GO:0003723">
    <property type="term" value="F:RNA binding"/>
    <property type="evidence" value="ECO:0007669"/>
    <property type="project" value="UniProtKB-KW"/>
</dbReference>
<dbReference type="PROSITE" id="PS50126">
    <property type="entry name" value="S1"/>
    <property type="match status" value="1"/>
</dbReference>
<dbReference type="GO" id="GO:0004540">
    <property type="term" value="F:RNA nuclease activity"/>
    <property type="evidence" value="ECO:0007669"/>
    <property type="project" value="InterPro"/>
</dbReference>
<comment type="cofactor">
    <cofactor evidence="1">
        <name>Mg(2+)</name>
        <dbReference type="ChEBI" id="CHEBI:18420"/>
    </cofactor>
</comment>
<evidence type="ECO:0000259" key="11">
    <source>
        <dbReference type="PROSITE" id="PS50126"/>
    </source>
</evidence>
<protein>
    <recommendedName>
        <fullName evidence="11">S1 motif domain-containing protein</fullName>
    </recommendedName>
</protein>
<dbReference type="GO" id="GO:0046872">
    <property type="term" value="F:metal ion binding"/>
    <property type="evidence" value="ECO:0007669"/>
    <property type="project" value="UniProtKB-KW"/>
</dbReference>
<evidence type="ECO:0000256" key="4">
    <source>
        <dbReference type="ARBA" id="ARBA00022722"/>
    </source>
</evidence>
<dbReference type="PANTHER" id="PTHR30001:SF1">
    <property type="entry name" value="RIBONUCLEASE E_G-LIKE PROTEIN, CHLOROPLASTIC"/>
    <property type="match status" value="1"/>
</dbReference>
<dbReference type="Proteomes" id="UP000032679">
    <property type="component" value="Unassembled WGS sequence"/>
</dbReference>
<feature type="domain" description="S1 motif" evidence="11">
    <location>
        <begin position="37"/>
        <end position="110"/>
    </location>
</feature>
<keyword evidence="4" id="KW-0540">Nuclease</keyword>
<evidence type="ECO:0000256" key="6">
    <source>
        <dbReference type="ARBA" id="ARBA00022759"/>
    </source>
</evidence>
<keyword evidence="7" id="KW-0378">Hydrolase</keyword>
<evidence type="ECO:0000256" key="1">
    <source>
        <dbReference type="ARBA" id="ARBA00001946"/>
    </source>
</evidence>
<proteinExistence type="predicted"/>
<gene>
    <name evidence="12" type="ORF">Tasa_048_102</name>
</gene>
<dbReference type="STRING" id="1231623.Tasa_048_102"/>
<name>A0A0D6MP63_9PROT</name>
<evidence type="ECO:0000256" key="10">
    <source>
        <dbReference type="ARBA" id="ARBA00023136"/>
    </source>
</evidence>
<dbReference type="RefSeq" id="WP_048850647.1">
    <property type="nucleotide sequence ID" value="NZ_BALE01000048.1"/>
</dbReference>
<dbReference type="GO" id="GO:0006364">
    <property type="term" value="P:rRNA processing"/>
    <property type="evidence" value="ECO:0007669"/>
    <property type="project" value="TreeGrafter"/>
</dbReference>
<keyword evidence="6" id="KW-0255">Endonuclease</keyword>
<keyword evidence="10" id="KW-0472">Membrane</keyword>
<sequence length="358" mass="37667">MRILAACSPGEVRIAVERDAALADYVIWRPGAPDGIGDVFSGVVQTCAPAMGGAFVTLPGERSGFLPTREMLTEGMRVVVRVSRAAQGGKGVRLMRLDEPPGDALALLRRGPSPLERLAEQYPDAEIVVDAAAVIATLPRVLRPRIVRSAAAFDAATDAEVEALGAPDVMLPGGVRATIEPTKALVAIDLDWSDDTGRGGAQAQFAANAAALPVLAAQIRLRNLSGAILIDPAGLGTRKRQALATPMRAALADDPLSPECLGATALGLLEIVRPRVRPPLHEMLHSPHGIGLDALRRILREHTARNGTGAPTFRAAPSVVRALEADPDTLAAFATEYGAPLRLLPDPDCSMSRWSFAP</sequence>
<evidence type="ECO:0000256" key="2">
    <source>
        <dbReference type="ARBA" id="ARBA00022475"/>
    </source>
</evidence>
<keyword evidence="9" id="KW-0694">RNA-binding</keyword>
<evidence type="ECO:0000313" key="12">
    <source>
        <dbReference type="EMBL" id="GAN55477.1"/>
    </source>
</evidence>